<evidence type="ECO:0000313" key="3">
    <source>
        <dbReference type="EMBL" id="MFC4292883.1"/>
    </source>
</evidence>
<organism evidence="3 4">
    <name type="scientific">Sphingorhabdus arenilitoris</name>
    <dbReference type="NCBI Taxonomy" id="1490041"/>
    <lineage>
        <taxon>Bacteria</taxon>
        <taxon>Pseudomonadati</taxon>
        <taxon>Pseudomonadota</taxon>
        <taxon>Alphaproteobacteria</taxon>
        <taxon>Sphingomonadales</taxon>
        <taxon>Sphingomonadaceae</taxon>
        <taxon>Sphingorhabdus</taxon>
    </lineage>
</organism>
<sequence length="191" mass="20478">MARPLNDGEKALWSRVIETVQPLHRTAPHKPPASIGQPDSPQPRADSLSSPKRLPDAAALPAKKSRSTAPERPPAPKVLNHNLDGHWDRRIGKGAIIPDVHVDLHGTALSGAYNRLDGALEQAIAQRARVLLLVTGKPRSHDRHSGEGRGAIASVVRDWLAASRHAGSIAAVRNAHPRHGGAGALYIILKR</sequence>
<feature type="region of interest" description="Disordered" evidence="1">
    <location>
        <begin position="19"/>
        <end position="83"/>
    </location>
</feature>
<reference evidence="4" key="1">
    <citation type="journal article" date="2019" name="Int. J. Syst. Evol. Microbiol.">
        <title>The Global Catalogue of Microorganisms (GCM) 10K type strain sequencing project: providing services to taxonomists for standard genome sequencing and annotation.</title>
        <authorList>
            <consortium name="The Broad Institute Genomics Platform"/>
            <consortium name="The Broad Institute Genome Sequencing Center for Infectious Disease"/>
            <person name="Wu L."/>
            <person name="Ma J."/>
        </authorList>
    </citation>
    <scope>NUCLEOTIDE SEQUENCE [LARGE SCALE GENOMIC DNA]</scope>
    <source>
        <strain evidence="4">CECT 8531</strain>
    </source>
</reference>
<evidence type="ECO:0000256" key="1">
    <source>
        <dbReference type="SAM" id="MobiDB-lite"/>
    </source>
</evidence>
<evidence type="ECO:0000313" key="4">
    <source>
        <dbReference type="Proteomes" id="UP001595887"/>
    </source>
</evidence>
<dbReference type="EMBL" id="JBHSDH010000013">
    <property type="protein sequence ID" value="MFC4292883.1"/>
    <property type="molecule type" value="Genomic_DNA"/>
</dbReference>
<keyword evidence="4" id="KW-1185">Reference proteome</keyword>
<dbReference type="Gene3D" id="3.30.1370.110">
    <property type="match status" value="1"/>
</dbReference>
<evidence type="ECO:0000259" key="2">
    <source>
        <dbReference type="PROSITE" id="PS50828"/>
    </source>
</evidence>
<dbReference type="InterPro" id="IPR002625">
    <property type="entry name" value="Smr_dom"/>
</dbReference>
<proteinExistence type="predicted"/>
<comment type="caution">
    <text evidence="3">The sequence shown here is derived from an EMBL/GenBank/DDBJ whole genome shotgun (WGS) entry which is preliminary data.</text>
</comment>
<dbReference type="Pfam" id="PF01713">
    <property type="entry name" value="Smr"/>
    <property type="match status" value="1"/>
</dbReference>
<dbReference type="PANTHER" id="PTHR35562">
    <property type="entry name" value="DNA ENDONUCLEASE SMRA-RELATED"/>
    <property type="match status" value="1"/>
</dbReference>
<dbReference type="RefSeq" id="WP_381423939.1">
    <property type="nucleotide sequence ID" value="NZ_JBHSDH010000013.1"/>
</dbReference>
<gene>
    <name evidence="3" type="ORF">ACFOWX_10705</name>
</gene>
<name>A0ABV8RHZ0_9SPHN</name>
<protein>
    <submittedName>
        <fullName evidence="3">Smr/MutS family protein</fullName>
    </submittedName>
</protein>
<accession>A0ABV8RHZ0</accession>
<dbReference type="Proteomes" id="UP001595887">
    <property type="component" value="Unassembled WGS sequence"/>
</dbReference>
<feature type="domain" description="Smr" evidence="2">
    <location>
        <begin position="102"/>
        <end position="190"/>
    </location>
</feature>
<dbReference type="SUPFAM" id="SSF160443">
    <property type="entry name" value="SMR domain-like"/>
    <property type="match status" value="1"/>
</dbReference>
<dbReference type="InterPro" id="IPR036063">
    <property type="entry name" value="Smr_dom_sf"/>
</dbReference>
<dbReference type="PANTHER" id="PTHR35562:SF2">
    <property type="entry name" value="DNA ENDONUCLEASE SMRA-RELATED"/>
    <property type="match status" value="1"/>
</dbReference>
<dbReference type="PROSITE" id="PS50828">
    <property type="entry name" value="SMR"/>
    <property type="match status" value="1"/>
</dbReference>